<organism evidence="2 3">
    <name type="scientific">Candidatus Falkowbacteria bacterium RIFOXYA2_FULL_47_19</name>
    <dbReference type="NCBI Taxonomy" id="1797994"/>
    <lineage>
        <taxon>Bacteria</taxon>
        <taxon>Candidatus Falkowiibacteriota</taxon>
    </lineage>
</organism>
<feature type="transmembrane region" description="Helical" evidence="1">
    <location>
        <begin position="111"/>
        <end position="132"/>
    </location>
</feature>
<accession>A0A1F5SNT5</accession>
<feature type="transmembrane region" description="Helical" evidence="1">
    <location>
        <begin position="35"/>
        <end position="57"/>
    </location>
</feature>
<dbReference type="EMBL" id="MFGB01000005">
    <property type="protein sequence ID" value="OGF27881.1"/>
    <property type="molecule type" value="Genomic_DNA"/>
</dbReference>
<feature type="transmembrane region" description="Helical" evidence="1">
    <location>
        <begin position="86"/>
        <end position="105"/>
    </location>
</feature>
<proteinExistence type="predicted"/>
<keyword evidence="1" id="KW-1133">Transmembrane helix</keyword>
<keyword evidence="1" id="KW-0812">Transmembrane</keyword>
<dbReference type="Proteomes" id="UP000178367">
    <property type="component" value="Unassembled WGS sequence"/>
</dbReference>
<reference evidence="2 3" key="1">
    <citation type="journal article" date="2016" name="Nat. Commun.">
        <title>Thousands of microbial genomes shed light on interconnected biogeochemical processes in an aquifer system.</title>
        <authorList>
            <person name="Anantharaman K."/>
            <person name="Brown C.T."/>
            <person name="Hug L.A."/>
            <person name="Sharon I."/>
            <person name="Castelle C.J."/>
            <person name="Probst A.J."/>
            <person name="Thomas B.C."/>
            <person name="Singh A."/>
            <person name="Wilkins M.J."/>
            <person name="Karaoz U."/>
            <person name="Brodie E.L."/>
            <person name="Williams K.H."/>
            <person name="Hubbard S.S."/>
            <person name="Banfield J.F."/>
        </authorList>
    </citation>
    <scope>NUCLEOTIDE SEQUENCE [LARGE SCALE GENOMIC DNA]</scope>
</reference>
<protein>
    <submittedName>
        <fullName evidence="2">Uncharacterized protein</fullName>
    </submittedName>
</protein>
<sequence>MTTRDYIIDFLNYIFLLFTILFAFVYFFLGDRLGAVSRAMQALVPLSYFATFFLIRFRYTRKTIRRMNEEGRSRDVSLQLTYRDKIIDELLIFSLPVIVIWVAHLKGVVDVYTVFQAALVFIIMFTWHNILFKKEG</sequence>
<dbReference type="AlphaFoldDB" id="A0A1F5SNT5"/>
<comment type="caution">
    <text evidence="2">The sequence shown here is derived from an EMBL/GenBank/DDBJ whole genome shotgun (WGS) entry which is preliminary data.</text>
</comment>
<evidence type="ECO:0000256" key="1">
    <source>
        <dbReference type="SAM" id="Phobius"/>
    </source>
</evidence>
<gene>
    <name evidence="2" type="ORF">A2227_04675</name>
</gene>
<keyword evidence="1" id="KW-0472">Membrane</keyword>
<dbReference type="STRING" id="1797994.A2227_04675"/>
<name>A0A1F5SNT5_9BACT</name>
<evidence type="ECO:0000313" key="2">
    <source>
        <dbReference type="EMBL" id="OGF27881.1"/>
    </source>
</evidence>
<evidence type="ECO:0000313" key="3">
    <source>
        <dbReference type="Proteomes" id="UP000178367"/>
    </source>
</evidence>
<feature type="transmembrane region" description="Helical" evidence="1">
    <location>
        <begin position="7"/>
        <end position="29"/>
    </location>
</feature>